<comment type="caution">
    <text evidence="11">The sequence shown here is derived from an EMBL/GenBank/DDBJ whole genome shotgun (WGS) entry which is preliminary data.</text>
</comment>
<reference evidence="11" key="1">
    <citation type="submission" date="2021-03" db="EMBL/GenBank/DDBJ databases">
        <authorList>
            <person name="Bekaert M."/>
        </authorList>
    </citation>
    <scope>NUCLEOTIDE SEQUENCE</scope>
</reference>
<evidence type="ECO:0000256" key="5">
    <source>
        <dbReference type="ARBA" id="ARBA00023015"/>
    </source>
</evidence>
<dbReference type="InterPro" id="IPR044867">
    <property type="entry name" value="DEUBAD_dom"/>
</dbReference>
<feature type="region of interest" description="Disordered" evidence="8">
    <location>
        <begin position="134"/>
        <end position="181"/>
    </location>
</feature>
<dbReference type="InterPro" id="IPR024811">
    <property type="entry name" value="ASX/ASX-like"/>
</dbReference>
<dbReference type="GO" id="GO:0045944">
    <property type="term" value="P:positive regulation of transcription by RNA polymerase II"/>
    <property type="evidence" value="ECO:0007669"/>
    <property type="project" value="TreeGrafter"/>
</dbReference>
<evidence type="ECO:0000256" key="6">
    <source>
        <dbReference type="ARBA" id="ARBA00023163"/>
    </source>
</evidence>
<feature type="domain" description="DEUBAD" evidence="10">
    <location>
        <begin position="283"/>
        <end position="393"/>
    </location>
</feature>
<feature type="compositionally biased region" description="Low complexity" evidence="8">
    <location>
        <begin position="157"/>
        <end position="167"/>
    </location>
</feature>
<dbReference type="InterPro" id="IPR007759">
    <property type="entry name" value="Asxl_HARE-HTH"/>
</dbReference>
<dbReference type="GO" id="GO:0009887">
    <property type="term" value="P:animal organ morphogenesis"/>
    <property type="evidence" value="ECO:0007669"/>
    <property type="project" value="TreeGrafter"/>
</dbReference>
<sequence length="553" mass="62561">MSVEFHVKLKRKTATYKANSLQVLESNPQTPMNCKTILQRIKDDNLKDISGSVPLACLNSCLDTNSRGKDSVFYKVYGRADVYGLKSDLPDGSEVISVKEEDEDIQITDSTFPDQKKKIVMVYVKLPSGITTIPLKDEEENEDDDDASEMDLLPQVNGENKNNNETTNLRRSIRQSLRQKKKKLEYPRIIIKPIQPPPKEEKKEEPKEEIIIDVADDIPQQNGNQNSEDSETDSSQSQRPQTMREILAGIPGFSMRPRKRTKKLSHAAQIAQTKEGCIDLETPDSILVTTNLRTLIDRHTFDLLPPNYQYKLLQLLPECDRCIGKDSGMRLSCTAFNNEFFAKACQEWTQRLADGELTPENQGRLKQDEEREQSRLDPWKVKHFEPVYGKRRIKHEVPKADMPSPTSEPHPIVSRKPQIKKATIVANMLKQRSIFQTVNRLKDNHDSPGGLLLKEDDIASVSPIKKAKTPPPVVTQSIGTYNHPIVITEVSEAISSKPQVSLLTSALTTSLTQPAIIKHTSLQASLSQPPRTTSILHNIPIIRPQLRHERLLR</sequence>
<evidence type="ECO:0000256" key="1">
    <source>
        <dbReference type="ARBA" id="ARBA00004123"/>
    </source>
</evidence>
<dbReference type="GO" id="GO:0008270">
    <property type="term" value="F:zinc ion binding"/>
    <property type="evidence" value="ECO:0007669"/>
    <property type="project" value="UniProtKB-KW"/>
</dbReference>
<keyword evidence="3" id="KW-0863">Zinc-finger</keyword>
<dbReference type="EMBL" id="CAJPWZ010000459">
    <property type="protein sequence ID" value="CAG2193420.1"/>
    <property type="molecule type" value="Genomic_DNA"/>
</dbReference>
<evidence type="ECO:0000313" key="12">
    <source>
        <dbReference type="Proteomes" id="UP000683360"/>
    </source>
</evidence>
<dbReference type="OrthoDB" id="9348951at2759"/>
<organism evidence="11 12">
    <name type="scientific">Mytilus edulis</name>
    <name type="common">Blue mussel</name>
    <dbReference type="NCBI Taxonomy" id="6550"/>
    <lineage>
        <taxon>Eukaryota</taxon>
        <taxon>Metazoa</taxon>
        <taxon>Spiralia</taxon>
        <taxon>Lophotrochozoa</taxon>
        <taxon>Mollusca</taxon>
        <taxon>Bivalvia</taxon>
        <taxon>Autobranchia</taxon>
        <taxon>Pteriomorphia</taxon>
        <taxon>Mytilida</taxon>
        <taxon>Mytiloidea</taxon>
        <taxon>Mytilidae</taxon>
        <taxon>Mytilinae</taxon>
        <taxon>Mytilus</taxon>
    </lineage>
</organism>
<feature type="region of interest" description="Disordered" evidence="8">
    <location>
        <begin position="214"/>
        <end position="240"/>
    </location>
</feature>
<dbReference type="AlphaFoldDB" id="A0A8S3QFI7"/>
<dbReference type="PANTHER" id="PTHR13578">
    <property type="entry name" value="ADDITIONAL SEX COMBS LIKE PROTEIN ASXL"/>
    <property type="match status" value="1"/>
</dbReference>
<evidence type="ECO:0000256" key="2">
    <source>
        <dbReference type="ARBA" id="ARBA00022723"/>
    </source>
</evidence>
<keyword evidence="7" id="KW-0539">Nucleus</keyword>
<evidence type="ECO:0000313" key="11">
    <source>
        <dbReference type="EMBL" id="CAG2193420.1"/>
    </source>
</evidence>
<dbReference type="Pfam" id="PF05066">
    <property type="entry name" value="HARE-HTH"/>
    <property type="match status" value="1"/>
</dbReference>
<evidence type="ECO:0000256" key="3">
    <source>
        <dbReference type="ARBA" id="ARBA00022771"/>
    </source>
</evidence>
<feature type="domain" description="HTH HARE-type" evidence="9">
    <location>
        <begin position="14"/>
        <end position="88"/>
    </location>
</feature>
<protein>
    <submittedName>
        <fullName evidence="11">ASXL</fullName>
    </submittedName>
</protein>
<feature type="compositionally biased region" description="Acidic residues" evidence="8">
    <location>
        <begin position="137"/>
        <end position="149"/>
    </location>
</feature>
<dbReference type="GO" id="GO:0003682">
    <property type="term" value="F:chromatin binding"/>
    <property type="evidence" value="ECO:0007669"/>
    <property type="project" value="TreeGrafter"/>
</dbReference>
<feature type="compositionally biased region" description="Basic residues" evidence="8">
    <location>
        <begin position="171"/>
        <end position="181"/>
    </location>
</feature>
<keyword evidence="5" id="KW-0805">Transcription regulation</keyword>
<keyword evidence="6" id="KW-0804">Transcription</keyword>
<dbReference type="PROSITE" id="PS51916">
    <property type="entry name" value="DEUBAD"/>
    <property type="match status" value="1"/>
</dbReference>
<dbReference type="Pfam" id="PF13919">
    <property type="entry name" value="ASXH"/>
    <property type="match status" value="1"/>
</dbReference>
<comment type="subcellular location">
    <subcellularLocation>
        <location evidence="1">Nucleus</location>
    </subcellularLocation>
</comment>
<accession>A0A8S3QFI7</accession>
<evidence type="ECO:0000256" key="7">
    <source>
        <dbReference type="ARBA" id="ARBA00023242"/>
    </source>
</evidence>
<evidence type="ECO:0000259" key="10">
    <source>
        <dbReference type="PROSITE" id="PS51916"/>
    </source>
</evidence>
<keyword evidence="4" id="KW-0862">Zinc</keyword>
<evidence type="ECO:0000256" key="8">
    <source>
        <dbReference type="SAM" id="MobiDB-lite"/>
    </source>
</evidence>
<gene>
    <name evidence="11" type="ORF">MEDL_8282</name>
</gene>
<name>A0A8S3QFI7_MYTED</name>
<evidence type="ECO:0000256" key="4">
    <source>
        <dbReference type="ARBA" id="ARBA00022833"/>
    </source>
</evidence>
<keyword evidence="2" id="KW-0479">Metal-binding</keyword>
<dbReference type="Proteomes" id="UP000683360">
    <property type="component" value="Unassembled WGS sequence"/>
</dbReference>
<keyword evidence="12" id="KW-1185">Reference proteome</keyword>
<dbReference type="InterPro" id="IPR028020">
    <property type="entry name" value="ASX_DEUBAD_dom"/>
</dbReference>
<dbReference type="GO" id="GO:0035517">
    <property type="term" value="C:PR-DUB complex"/>
    <property type="evidence" value="ECO:0007669"/>
    <property type="project" value="TreeGrafter"/>
</dbReference>
<dbReference type="PANTHER" id="PTHR13578:SF20">
    <property type="entry name" value="POLYCOMB PROTEIN ASX"/>
    <property type="match status" value="1"/>
</dbReference>
<dbReference type="PROSITE" id="PS51913">
    <property type="entry name" value="HTH_HARE"/>
    <property type="match status" value="1"/>
</dbReference>
<proteinExistence type="predicted"/>
<evidence type="ECO:0000259" key="9">
    <source>
        <dbReference type="PROSITE" id="PS51913"/>
    </source>
</evidence>